<proteinExistence type="inferred from homology"/>
<evidence type="ECO:0000256" key="5">
    <source>
        <dbReference type="ARBA" id="ARBA00022692"/>
    </source>
</evidence>
<feature type="transmembrane region" description="Helical" evidence="9">
    <location>
        <begin position="197"/>
        <end position="219"/>
    </location>
</feature>
<dbReference type="Gene3D" id="1.20.1740.10">
    <property type="entry name" value="Amino acid/polyamine transporter I"/>
    <property type="match status" value="1"/>
</dbReference>
<dbReference type="GO" id="GO:0022857">
    <property type="term" value="F:transmembrane transporter activity"/>
    <property type="evidence" value="ECO:0007669"/>
    <property type="project" value="InterPro"/>
</dbReference>
<keyword evidence="6" id="KW-0029">Amino-acid transport</keyword>
<feature type="transmembrane region" description="Helical" evidence="9">
    <location>
        <begin position="123"/>
        <end position="145"/>
    </location>
</feature>
<feature type="transmembrane region" description="Helical" evidence="9">
    <location>
        <begin position="455"/>
        <end position="473"/>
    </location>
</feature>
<evidence type="ECO:0000256" key="2">
    <source>
        <dbReference type="ARBA" id="ARBA00008220"/>
    </source>
</evidence>
<dbReference type="Pfam" id="PF13520">
    <property type="entry name" value="AA_permease_2"/>
    <property type="match status" value="1"/>
</dbReference>
<evidence type="ECO:0000313" key="11">
    <source>
        <dbReference type="Proteomes" id="UP000267268"/>
    </source>
</evidence>
<evidence type="ECO:0000256" key="3">
    <source>
        <dbReference type="ARBA" id="ARBA00022448"/>
    </source>
</evidence>
<keyword evidence="7 9" id="KW-1133">Transmembrane helix</keyword>
<dbReference type="InterPro" id="IPR002293">
    <property type="entry name" value="AA/rel_permease1"/>
</dbReference>
<keyword evidence="3" id="KW-0813">Transport</keyword>
<reference evidence="10 11" key="1">
    <citation type="submission" date="2018-12" db="EMBL/GenBank/DDBJ databases">
        <title>Flammeovirga pectinis sp. nov., isolated from the gut of the Korean scallop, Patinopecten yessoensis.</title>
        <authorList>
            <person name="Bae J.-W."/>
            <person name="Jeong Y.-S."/>
            <person name="Kang W."/>
        </authorList>
    </citation>
    <scope>NUCLEOTIDE SEQUENCE [LARGE SCALE GENOMIC DNA]</scope>
    <source>
        <strain evidence="10 11">L12M1</strain>
    </source>
</reference>
<dbReference type="GO" id="GO:0006865">
    <property type="term" value="P:amino acid transport"/>
    <property type="evidence" value="ECO:0007669"/>
    <property type="project" value="UniProtKB-KW"/>
</dbReference>
<dbReference type="RefSeq" id="WP_126619732.1">
    <property type="nucleotide sequence ID" value="NZ_CP034563.1"/>
</dbReference>
<comment type="subcellular location">
    <subcellularLocation>
        <location evidence="1">Cell membrane</location>
        <topology evidence="1">Multi-pass membrane protein</topology>
    </subcellularLocation>
</comment>
<evidence type="ECO:0000256" key="4">
    <source>
        <dbReference type="ARBA" id="ARBA00022475"/>
    </source>
</evidence>
<comment type="similarity">
    <text evidence="2">Belongs to the amino acid-polyamine-organocation (APC) superfamily. Basic amino acid/polyamine antiporter (APA) (TC 2.A.3.2) family.</text>
</comment>
<evidence type="ECO:0000256" key="6">
    <source>
        <dbReference type="ARBA" id="ARBA00022970"/>
    </source>
</evidence>
<keyword evidence="4" id="KW-1003">Cell membrane</keyword>
<feature type="transmembrane region" description="Helical" evidence="9">
    <location>
        <begin position="352"/>
        <end position="371"/>
    </location>
</feature>
<dbReference type="Proteomes" id="UP000267268">
    <property type="component" value="Chromosome 2"/>
</dbReference>
<feature type="transmembrane region" description="Helical" evidence="9">
    <location>
        <begin position="39"/>
        <end position="60"/>
    </location>
</feature>
<dbReference type="OrthoDB" id="9810109at2"/>
<dbReference type="InterPro" id="IPR050367">
    <property type="entry name" value="APC_superfamily"/>
</dbReference>
<feature type="transmembrane region" description="Helical" evidence="9">
    <location>
        <begin position="157"/>
        <end position="177"/>
    </location>
</feature>
<evidence type="ECO:0000256" key="8">
    <source>
        <dbReference type="ARBA" id="ARBA00023136"/>
    </source>
</evidence>
<sequence>MDSKSTKVGLGGLVAIVFGSMIGGGIFNIPQNMAAEASLGAVIISWIISGVGVGMLVYTFKTLSEERPDISSGIYGYAKAGFGRFVGFNSAWGYWISAALGNVAFAVMLNDAFGVFFPVLLNHGWQTIVLGSVLIWLMNFISLFGTEKTSFLNTISTIAKFIGLVIVIGILIITFKFDVLTTDFWGNAYHLEGLGEQIKSTMLVTLWCFIGIEGAVVISSRAKKTSDVGKATMIGFIAALVMYVLISVLAFGIAQQPELAKLSDPSAGALLGIAVGSWGATFVNIAVIISVLGAWIAWTILVAEVPHDAAKDGVLPSFFKKENKNGAPSTALFISSSIMQVAMIFVAFASDVYMAAIDIAGVMILPAYLLSSMYLLKGASLKQILNNKKNRKIAAFIGLLSTLYCLWLIYAAGITYMMTSFIFYAIGIPFYRLAHKEEIKAGKQIYTRNERLLEIFIIIMALVAVGMIATGQVSF</sequence>
<feature type="transmembrane region" description="Helical" evidence="9">
    <location>
        <begin position="326"/>
        <end position="346"/>
    </location>
</feature>
<dbReference type="GO" id="GO:0005886">
    <property type="term" value="C:plasma membrane"/>
    <property type="evidence" value="ECO:0007669"/>
    <property type="project" value="UniProtKB-SubCell"/>
</dbReference>
<feature type="transmembrane region" description="Helical" evidence="9">
    <location>
        <begin position="231"/>
        <end position="253"/>
    </location>
</feature>
<keyword evidence="5 9" id="KW-0812">Transmembrane</keyword>
<dbReference type="EMBL" id="CP034563">
    <property type="protein sequence ID" value="AZQ65222.1"/>
    <property type="molecule type" value="Genomic_DNA"/>
</dbReference>
<feature type="transmembrane region" description="Helical" evidence="9">
    <location>
        <begin position="416"/>
        <end position="434"/>
    </location>
</feature>
<keyword evidence="11" id="KW-1185">Reference proteome</keyword>
<protein>
    <submittedName>
        <fullName evidence="10">Amino acid permease</fullName>
    </submittedName>
</protein>
<dbReference type="PANTHER" id="PTHR42770">
    <property type="entry name" value="AMINO ACID TRANSPORTER-RELATED"/>
    <property type="match status" value="1"/>
</dbReference>
<dbReference type="PANTHER" id="PTHR42770:SF4">
    <property type="entry name" value="ARGININE_ORNITHINE ANTIPORTER-RELATED"/>
    <property type="match status" value="1"/>
</dbReference>
<evidence type="ECO:0000256" key="7">
    <source>
        <dbReference type="ARBA" id="ARBA00022989"/>
    </source>
</evidence>
<dbReference type="NCBIfam" id="TIGR00905">
    <property type="entry name" value="2A0302"/>
    <property type="match status" value="1"/>
</dbReference>
<evidence type="ECO:0000256" key="9">
    <source>
        <dbReference type="SAM" id="Phobius"/>
    </source>
</evidence>
<dbReference type="AlphaFoldDB" id="A0A3Q9FS90"/>
<feature type="transmembrane region" description="Helical" evidence="9">
    <location>
        <begin position="92"/>
        <end position="117"/>
    </location>
</feature>
<name>A0A3Q9FS90_9BACT</name>
<dbReference type="InterPro" id="IPR004754">
    <property type="entry name" value="Amino_acid_antiprt"/>
</dbReference>
<organism evidence="10 11">
    <name type="scientific">Flammeovirga pectinis</name>
    <dbReference type="NCBI Taxonomy" id="2494373"/>
    <lineage>
        <taxon>Bacteria</taxon>
        <taxon>Pseudomonadati</taxon>
        <taxon>Bacteroidota</taxon>
        <taxon>Cytophagia</taxon>
        <taxon>Cytophagales</taxon>
        <taxon>Flammeovirgaceae</taxon>
        <taxon>Flammeovirga</taxon>
    </lineage>
</organism>
<dbReference type="PIRSF" id="PIRSF006060">
    <property type="entry name" value="AA_transporter"/>
    <property type="match status" value="1"/>
</dbReference>
<feature type="transmembrane region" description="Helical" evidence="9">
    <location>
        <begin position="392"/>
        <end position="410"/>
    </location>
</feature>
<feature type="transmembrane region" description="Helical" evidence="9">
    <location>
        <begin position="7"/>
        <end position="27"/>
    </location>
</feature>
<accession>A0A3Q9FS90</accession>
<gene>
    <name evidence="10" type="ORF">EI427_23700</name>
</gene>
<feature type="transmembrane region" description="Helical" evidence="9">
    <location>
        <begin position="273"/>
        <end position="305"/>
    </location>
</feature>
<evidence type="ECO:0000256" key="1">
    <source>
        <dbReference type="ARBA" id="ARBA00004651"/>
    </source>
</evidence>
<evidence type="ECO:0000313" key="10">
    <source>
        <dbReference type="EMBL" id="AZQ65222.1"/>
    </source>
</evidence>
<dbReference type="KEGG" id="fll:EI427_23700"/>
<keyword evidence="8 9" id="KW-0472">Membrane</keyword>